<proteinExistence type="predicted"/>
<evidence type="ECO:0000256" key="2">
    <source>
        <dbReference type="SAM" id="SignalP"/>
    </source>
</evidence>
<dbReference type="OrthoDB" id="2933902at2"/>
<evidence type="ECO:0000313" key="4">
    <source>
        <dbReference type="Proteomes" id="UP000067625"/>
    </source>
</evidence>
<feature type="compositionally biased region" description="Low complexity" evidence="1">
    <location>
        <begin position="30"/>
        <end position="51"/>
    </location>
</feature>
<evidence type="ECO:0000256" key="1">
    <source>
        <dbReference type="SAM" id="MobiDB-lite"/>
    </source>
</evidence>
<feature type="chain" id="PRO_5005794687" description="Membrane-bound protein LytA" evidence="2">
    <location>
        <begin position="23"/>
        <end position="111"/>
    </location>
</feature>
<gene>
    <name evidence="3" type="ORF">AM592_13715</name>
</gene>
<feature type="signal peptide" evidence="2">
    <location>
        <begin position="1"/>
        <end position="22"/>
    </location>
</feature>
<dbReference type="PROSITE" id="PS51257">
    <property type="entry name" value="PROKAR_LIPOPROTEIN"/>
    <property type="match status" value="1"/>
</dbReference>
<evidence type="ECO:0008006" key="5">
    <source>
        <dbReference type="Google" id="ProtNLM"/>
    </source>
</evidence>
<protein>
    <recommendedName>
        <fullName evidence="5">Membrane-bound protein LytA</fullName>
    </recommendedName>
</protein>
<evidence type="ECO:0000313" key="3">
    <source>
        <dbReference type="EMBL" id="ALC82520.1"/>
    </source>
</evidence>
<organism evidence="3 4">
    <name type="scientific">Bacillus gobiensis</name>
    <dbReference type="NCBI Taxonomy" id="1441095"/>
    <lineage>
        <taxon>Bacteria</taxon>
        <taxon>Bacillati</taxon>
        <taxon>Bacillota</taxon>
        <taxon>Bacilli</taxon>
        <taxon>Bacillales</taxon>
        <taxon>Bacillaceae</taxon>
        <taxon>Bacillus</taxon>
    </lineage>
</organism>
<keyword evidence="4" id="KW-1185">Reference proteome</keyword>
<feature type="region of interest" description="Disordered" evidence="1">
    <location>
        <begin position="20"/>
        <end position="60"/>
    </location>
</feature>
<sequence length="111" mass="12014">MKKFVLSMSLMLFLAGCGTNEAAPEDQKNSDNQTENSSSETESSEVSKSGTFSGLADEHTIAVEIDGEETTFQVDSELQEKAKGIEDGTSVEVKYVEADNGVLELKEIETK</sequence>
<accession>A0A0M4GAF6</accession>
<reference evidence="3 4" key="2">
    <citation type="journal article" date="2016" name="Int. J. Syst. Evol. Microbiol.">
        <title>Bacillus gobiensis sp. nov., isolated from a soil sample.</title>
        <authorList>
            <person name="Liu B."/>
            <person name="Liu G.H."/>
            <person name="Cetin S."/>
            <person name="Schumann P."/>
            <person name="Pan Z.Z."/>
            <person name="Chen Q.Q."/>
        </authorList>
    </citation>
    <scope>NUCLEOTIDE SEQUENCE [LARGE SCALE GENOMIC DNA]</scope>
    <source>
        <strain evidence="3 4">FJAT-4402</strain>
    </source>
</reference>
<dbReference type="RefSeq" id="WP_053604316.1">
    <property type="nucleotide sequence ID" value="NZ_CP012600.1"/>
</dbReference>
<dbReference type="AlphaFoldDB" id="A0A0M4GAF6"/>
<keyword evidence="2" id="KW-0732">Signal</keyword>
<dbReference type="STRING" id="1441095.AM592_13715"/>
<reference evidence="4" key="1">
    <citation type="submission" date="2015-08" db="EMBL/GenBank/DDBJ databases">
        <title>Genome sequencing project for genomic taxonomy and phylogenomics of Bacillus-like bacteria.</title>
        <authorList>
            <person name="Liu B."/>
            <person name="Wang J."/>
            <person name="Zhu Y."/>
            <person name="Liu G."/>
            <person name="Chen Q."/>
            <person name="Chen Z."/>
            <person name="Lan J."/>
            <person name="Che J."/>
            <person name="Ge C."/>
            <person name="Shi H."/>
            <person name="Pan Z."/>
            <person name="Liu X."/>
        </authorList>
    </citation>
    <scope>NUCLEOTIDE SEQUENCE [LARGE SCALE GENOMIC DNA]</scope>
    <source>
        <strain evidence="4">FJAT-4402</strain>
    </source>
</reference>
<dbReference type="PATRIC" id="fig|1441095.3.peg.3012"/>
<dbReference type="Proteomes" id="UP000067625">
    <property type="component" value="Chromosome"/>
</dbReference>
<name>A0A0M4GAF6_9BACI</name>
<dbReference type="EMBL" id="CP012600">
    <property type="protein sequence ID" value="ALC82520.1"/>
    <property type="molecule type" value="Genomic_DNA"/>
</dbReference>